<dbReference type="PANTHER" id="PTHR22306">
    <property type="entry name" value="CHROMOSOME 7 OPEN READING FRAME 50"/>
    <property type="match status" value="1"/>
</dbReference>
<accession>A0A131Y091</accession>
<evidence type="ECO:0000313" key="3">
    <source>
        <dbReference type="EMBL" id="JAP72287.1"/>
    </source>
</evidence>
<dbReference type="EMBL" id="GEFM01003509">
    <property type="protein sequence ID" value="JAP72287.1"/>
    <property type="molecule type" value="mRNA"/>
</dbReference>
<feature type="compositionally biased region" description="Basic and acidic residues" evidence="1">
    <location>
        <begin position="41"/>
        <end position="60"/>
    </location>
</feature>
<evidence type="ECO:0000256" key="1">
    <source>
        <dbReference type="SAM" id="MobiDB-lite"/>
    </source>
</evidence>
<sequence>ERKTLKAEVLNEGAVDLHRGDADNPESAEEPDKRAKRRKQKAEVENDSSERVDDATPDGKTKKKKRKKTGLENDGASNQLSPKKKPLQAGPSDQGEGKVAKAKKARKKKKNRKAPPEATKNTKDQCLQYLKDWQGPSWKFCKNKQLWLLSHAFEEDMIPEDDFEILLRYIEGLKGAARERLQQSANKFLEKANEDDDEDVDIDAGKYERARLVLQMLD</sequence>
<protein>
    <recommendedName>
        <fullName evidence="2">WKF domain-containing protein</fullName>
    </recommendedName>
</protein>
<name>A0A131Y091_IXORI</name>
<dbReference type="AlphaFoldDB" id="A0A131Y091"/>
<proteinExistence type="evidence at transcript level"/>
<evidence type="ECO:0000259" key="2">
    <source>
        <dbReference type="Pfam" id="PF10180"/>
    </source>
</evidence>
<reference evidence="3" key="1">
    <citation type="submission" date="2016-02" db="EMBL/GenBank/DDBJ databases">
        <title>RNAseq analyses of the midgut from blood- or serum-fed Ixodes ricinus ticks.</title>
        <authorList>
            <person name="Perner J."/>
            <person name="Provaznik J."/>
            <person name="Schrenkova J."/>
            <person name="Urbanova V."/>
            <person name="Ribeiro J.M."/>
            <person name="Kopacek P."/>
        </authorList>
    </citation>
    <scope>NUCLEOTIDE SEQUENCE</scope>
    <source>
        <tissue evidence="3">Gut</tissue>
    </source>
</reference>
<organism evidence="3">
    <name type="scientific">Ixodes ricinus</name>
    <name type="common">Common tick</name>
    <name type="synonym">Acarus ricinus</name>
    <dbReference type="NCBI Taxonomy" id="34613"/>
    <lineage>
        <taxon>Eukaryota</taxon>
        <taxon>Metazoa</taxon>
        <taxon>Ecdysozoa</taxon>
        <taxon>Arthropoda</taxon>
        <taxon>Chelicerata</taxon>
        <taxon>Arachnida</taxon>
        <taxon>Acari</taxon>
        <taxon>Parasitiformes</taxon>
        <taxon>Ixodida</taxon>
        <taxon>Ixodoidea</taxon>
        <taxon>Ixodidae</taxon>
        <taxon>Ixodinae</taxon>
        <taxon>Ixodes</taxon>
    </lineage>
</organism>
<dbReference type="InterPro" id="IPR019327">
    <property type="entry name" value="WKF"/>
</dbReference>
<feature type="region of interest" description="Disordered" evidence="1">
    <location>
        <begin position="1"/>
        <end position="123"/>
    </location>
</feature>
<feature type="domain" description="WKF" evidence="2">
    <location>
        <begin position="128"/>
        <end position="187"/>
    </location>
</feature>
<dbReference type="Pfam" id="PF10180">
    <property type="entry name" value="WKF"/>
    <property type="match status" value="1"/>
</dbReference>
<dbReference type="PANTHER" id="PTHR22306:SF2">
    <property type="entry name" value="CHROMOSOME 7 OPEN READING FRAME 50"/>
    <property type="match status" value="1"/>
</dbReference>
<feature type="compositionally biased region" description="Basic residues" evidence="1">
    <location>
        <begin position="100"/>
        <end position="113"/>
    </location>
</feature>
<feature type="non-terminal residue" evidence="3">
    <location>
        <position position="1"/>
    </location>
</feature>